<dbReference type="GO" id="GO:0008757">
    <property type="term" value="F:S-adenosylmethionine-dependent methyltransferase activity"/>
    <property type="evidence" value="ECO:0007669"/>
    <property type="project" value="InterPro"/>
</dbReference>
<name>A0A516SDC6_9NEIS</name>
<dbReference type="Gene3D" id="3.40.50.150">
    <property type="entry name" value="Vaccinia Virus protein VP39"/>
    <property type="match status" value="1"/>
</dbReference>
<dbReference type="InterPro" id="IPR029063">
    <property type="entry name" value="SAM-dependent_MTases_sf"/>
</dbReference>
<dbReference type="AlphaFoldDB" id="A0A516SDC6"/>
<dbReference type="Pfam" id="PF08241">
    <property type="entry name" value="Methyltransf_11"/>
    <property type="match status" value="1"/>
</dbReference>
<dbReference type="KEGG" id="cari:FNU76_07145"/>
<protein>
    <submittedName>
        <fullName evidence="2">Class I SAM-dependent methyltransferase</fullName>
    </submittedName>
</protein>
<dbReference type="Proteomes" id="UP000317550">
    <property type="component" value="Chromosome"/>
</dbReference>
<keyword evidence="3" id="KW-1185">Reference proteome</keyword>
<organism evidence="2 3">
    <name type="scientific">Chitinimonas arctica</name>
    <dbReference type="NCBI Taxonomy" id="2594795"/>
    <lineage>
        <taxon>Bacteria</taxon>
        <taxon>Pseudomonadati</taxon>
        <taxon>Pseudomonadota</taxon>
        <taxon>Betaproteobacteria</taxon>
        <taxon>Neisseriales</taxon>
        <taxon>Chitinibacteraceae</taxon>
        <taxon>Chitinimonas</taxon>
    </lineage>
</organism>
<sequence>MNQPTTSAAPATLAHSEEYFGDYRDFWWNADFLELMARRWQLKQYRTLLDVGCGQCHWSRLLLPHLDSHPEITGLDRDPKWAAGDVKLCDEFAAKGATLNFRQGDAQQLPFANDSFDVVTCQTVLIHLADPLAALREMHRVVRPGGMVICSEPSNLANAGMAEAPDDLSSSAERVADYRYRLLCEIGKRLSGEGDSSLGDRLAYLFQQAGFEAVQSHLSDKAAPSLPPYLGLEQAANLDELLDGMSAARCAVWDEHVRRWSAYLDAADAAFVAGYSAQRAERYKRTRSLVDAGRYWSGGATVMYLISARK</sequence>
<evidence type="ECO:0000313" key="2">
    <source>
        <dbReference type="EMBL" id="QDQ26149.1"/>
    </source>
</evidence>
<keyword evidence="2" id="KW-0808">Transferase</keyword>
<evidence type="ECO:0000259" key="1">
    <source>
        <dbReference type="Pfam" id="PF08241"/>
    </source>
</evidence>
<dbReference type="RefSeq" id="WP_144277548.1">
    <property type="nucleotide sequence ID" value="NZ_CP041730.1"/>
</dbReference>
<keyword evidence="2" id="KW-0489">Methyltransferase</keyword>
<dbReference type="OrthoDB" id="9795634at2"/>
<dbReference type="GO" id="GO:0032259">
    <property type="term" value="P:methylation"/>
    <property type="evidence" value="ECO:0007669"/>
    <property type="project" value="UniProtKB-KW"/>
</dbReference>
<dbReference type="SUPFAM" id="SSF53335">
    <property type="entry name" value="S-adenosyl-L-methionine-dependent methyltransferases"/>
    <property type="match status" value="1"/>
</dbReference>
<dbReference type="PANTHER" id="PTHR43591">
    <property type="entry name" value="METHYLTRANSFERASE"/>
    <property type="match status" value="1"/>
</dbReference>
<dbReference type="CDD" id="cd02440">
    <property type="entry name" value="AdoMet_MTases"/>
    <property type="match status" value="1"/>
</dbReference>
<accession>A0A516SDC6</accession>
<dbReference type="InterPro" id="IPR013216">
    <property type="entry name" value="Methyltransf_11"/>
</dbReference>
<feature type="domain" description="Methyltransferase type 11" evidence="1">
    <location>
        <begin position="49"/>
        <end position="150"/>
    </location>
</feature>
<proteinExistence type="predicted"/>
<reference evidence="3" key="1">
    <citation type="submission" date="2019-07" db="EMBL/GenBank/DDBJ databases">
        <title>Chitinimonas sp. nov., isolated from Ny-Alesund, arctica soil.</title>
        <authorList>
            <person name="Xu Q."/>
            <person name="Peng F."/>
        </authorList>
    </citation>
    <scope>NUCLEOTIDE SEQUENCE [LARGE SCALE GENOMIC DNA]</scope>
    <source>
        <strain evidence="3">R3-44</strain>
    </source>
</reference>
<dbReference type="PANTHER" id="PTHR43591:SF24">
    <property type="entry name" value="2-METHOXY-6-POLYPRENYL-1,4-BENZOQUINOL METHYLASE, MITOCHONDRIAL"/>
    <property type="match status" value="1"/>
</dbReference>
<dbReference type="EMBL" id="CP041730">
    <property type="protein sequence ID" value="QDQ26149.1"/>
    <property type="molecule type" value="Genomic_DNA"/>
</dbReference>
<evidence type="ECO:0000313" key="3">
    <source>
        <dbReference type="Proteomes" id="UP000317550"/>
    </source>
</evidence>
<gene>
    <name evidence="2" type="ORF">FNU76_07145</name>
</gene>